<dbReference type="GO" id="GO:0009263">
    <property type="term" value="P:deoxyribonucleotide biosynthetic process"/>
    <property type="evidence" value="ECO:0007669"/>
    <property type="project" value="InterPro"/>
</dbReference>
<feature type="binding site" evidence="3">
    <location>
        <position position="103"/>
    </location>
    <ligand>
        <name>Fe cation</name>
        <dbReference type="ChEBI" id="CHEBI:24875"/>
        <label>2</label>
    </ligand>
</feature>
<feature type="binding site" evidence="3">
    <location>
        <position position="103"/>
    </location>
    <ligand>
        <name>Fe cation</name>
        <dbReference type="ChEBI" id="CHEBI:24875"/>
        <label>1</label>
    </ligand>
</feature>
<dbReference type="Pfam" id="PF00268">
    <property type="entry name" value="Ribonuc_red_sm"/>
    <property type="match status" value="1"/>
</dbReference>
<feature type="binding site" evidence="3">
    <location>
        <position position="200"/>
    </location>
    <ligand>
        <name>Fe cation</name>
        <dbReference type="ChEBI" id="CHEBI:24875"/>
        <label>2</label>
    </ligand>
</feature>
<name>A0A8H6I3D0_9AGAR</name>
<proteinExistence type="inferred from homology"/>
<dbReference type="PANTHER" id="PTHR23409">
    <property type="entry name" value="RIBONUCLEOSIDE-DIPHOSPHATE REDUCTASE SMALL CHAIN"/>
    <property type="match status" value="1"/>
</dbReference>
<evidence type="ECO:0000313" key="5">
    <source>
        <dbReference type="Proteomes" id="UP000521943"/>
    </source>
</evidence>
<dbReference type="Proteomes" id="UP000521943">
    <property type="component" value="Unassembled WGS sequence"/>
</dbReference>
<feature type="active site" evidence="2">
    <location>
        <position position="110"/>
    </location>
</feature>
<dbReference type="PIRSF" id="PIRSF000355">
    <property type="entry name" value="NrdB"/>
    <property type="match status" value="1"/>
</dbReference>
<dbReference type="GO" id="GO:0046872">
    <property type="term" value="F:metal ion binding"/>
    <property type="evidence" value="ECO:0007669"/>
    <property type="project" value="UniProtKB-KW"/>
</dbReference>
<evidence type="ECO:0000313" key="4">
    <source>
        <dbReference type="EMBL" id="KAF6758160.1"/>
    </source>
</evidence>
<feature type="binding site" evidence="3">
    <location>
        <position position="166"/>
    </location>
    <ligand>
        <name>Fe cation</name>
        <dbReference type="ChEBI" id="CHEBI:24875"/>
        <label>2</label>
    </ligand>
</feature>
<dbReference type="AlphaFoldDB" id="A0A8H6I3D0"/>
<feature type="binding site" evidence="3">
    <location>
        <position position="203"/>
    </location>
    <ligand>
        <name>Fe cation</name>
        <dbReference type="ChEBI" id="CHEBI:24875"/>
        <label>2</label>
    </ligand>
</feature>
<dbReference type="PROSITE" id="PS00368">
    <property type="entry name" value="RIBORED_SMALL"/>
    <property type="match status" value="1"/>
</dbReference>
<comment type="similarity">
    <text evidence="1">Belongs to the ribonucleoside diphosphate reductase small chain family.</text>
</comment>
<dbReference type="CDD" id="cd01049">
    <property type="entry name" value="RNRR2"/>
    <property type="match status" value="1"/>
</dbReference>
<keyword evidence="3" id="KW-0408">Iron</keyword>
<dbReference type="InterPro" id="IPR033909">
    <property type="entry name" value="RNR_small"/>
</dbReference>
<organism evidence="4 5">
    <name type="scientific">Ephemerocybe angulata</name>
    <dbReference type="NCBI Taxonomy" id="980116"/>
    <lineage>
        <taxon>Eukaryota</taxon>
        <taxon>Fungi</taxon>
        <taxon>Dikarya</taxon>
        <taxon>Basidiomycota</taxon>
        <taxon>Agaricomycotina</taxon>
        <taxon>Agaricomycetes</taxon>
        <taxon>Agaricomycetidae</taxon>
        <taxon>Agaricales</taxon>
        <taxon>Agaricineae</taxon>
        <taxon>Psathyrellaceae</taxon>
        <taxon>Ephemerocybe</taxon>
    </lineage>
</organism>
<protein>
    <submittedName>
        <fullName evidence="4">Ferritin-like superfamily</fullName>
    </submittedName>
</protein>
<dbReference type="InterPro" id="IPR012348">
    <property type="entry name" value="RNR-like"/>
</dbReference>
<accession>A0A8H6I3D0</accession>
<feature type="binding site" evidence="3">
    <location>
        <position position="72"/>
    </location>
    <ligand>
        <name>Fe cation</name>
        <dbReference type="ChEBI" id="CHEBI:24875"/>
        <label>1</label>
    </ligand>
</feature>
<comment type="cofactor">
    <cofactor evidence="3">
        <name>Fe cation</name>
        <dbReference type="ChEBI" id="CHEBI:24875"/>
    </cofactor>
    <text evidence="3">Binds 2 iron ions per subunit.</text>
</comment>
<dbReference type="InterPro" id="IPR030475">
    <property type="entry name" value="RNR_small_AS"/>
</dbReference>
<comment type="caution">
    <text evidence="4">The sequence shown here is derived from an EMBL/GenBank/DDBJ whole genome shotgun (WGS) entry which is preliminary data.</text>
</comment>
<dbReference type="OrthoDB" id="3032728at2759"/>
<evidence type="ECO:0000256" key="1">
    <source>
        <dbReference type="ARBA" id="ARBA00009303"/>
    </source>
</evidence>
<evidence type="ECO:0000256" key="2">
    <source>
        <dbReference type="PIRSR" id="PIRSR000355-1"/>
    </source>
</evidence>
<feature type="binding site" evidence="3">
    <location>
        <position position="106"/>
    </location>
    <ligand>
        <name>Fe cation</name>
        <dbReference type="ChEBI" id="CHEBI:24875"/>
        <label>1</label>
    </ligand>
</feature>
<dbReference type="Gene3D" id="1.10.620.20">
    <property type="entry name" value="Ribonucleotide Reductase, subunit A"/>
    <property type="match status" value="1"/>
</dbReference>
<dbReference type="SUPFAM" id="SSF47240">
    <property type="entry name" value="Ferritin-like"/>
    <property type="match status" value="1"/>
</dbReference>
<dbReference type="EMBL" id="JACGCI010000019">
    <property type="protein sequence ID" value="KAF6758160.1"/>
    <property type="molecule type" value="Genomic_DNA"/>
</dbReference>
<reference evidence="4 5" key="1">
    <citation type="submission" date="2020-07" db="EMBL/GenBank/DDBJ databases">
        <title>Comparative genomics of pyrophilous fungi reveals a link between fire events and developmental genes.</title>
        <authorList>
            <consortium name="DOE Joint Genome Institute"/>
            <person name="Steindorff A.S."/>
            <person name="Carver A."/>
            <person name="Calhoun S."/>
            <person name="Stillman K."/>
            <person name="Liu H."/>
            <person name="Lipzen A."/>
            <person name="Pangilinan J."/>
            <person name="Labutti K."/>
            <person name="Bruns T.D."/>
            <person name="Grigoriev I.V."/>
        </authorList>
    </citation>
    <scope>NUCLEOTIDE SEQUENCE [LARGE SCALE GENOMIC DNA]</scope>
    <source>
        <strain evidence="4 5">CBS 144469</strain>
    </source>
</reference>
<keyword evidence="3" id="KW-0479">Metal-binding</keyword>
<evidence type="ECO:0000256" key="3">
    <source>
        <dbReference type="PIRSR" id="PIRSR000355-2"/>
    </source>
</evidence>
<keyword evidence="5" id="KW-1185">Reference proteome</keyword>
<dbReference type="PANTHER" id="PTHR23409:SF18">
    <property type="entry name" value="RIBONUCLEOSIDE-DIPHOSPHATE REDUCTASE SUBUNIT M2"/>
    <property type="match status" value="1"/>
</dbReference>
<dbReference type="InterPro" id="IPR009078">
    <property type="entry name" value="Ferritin-like_SF"/>
</dbReference>
<gene>
    <name evidence="4" type="ORF">DFP72DRAFT_808010</name>
</gene>
<dbReference type="InterPro" id="IPR000358">
    <property type="entry name" value="RNR_small_fam"/>
</dbReference>
<sequence length="318" mass="36435">MEEPILSIANHRYVVYPIQYPALWEMYKKSVDSFWRPEEIDLRVDLVHWEKLLTEPERNLVARILAFFATADGIVAENLVERFCRDVTIPEAKFFYGFQLAMENIHAETYSMLLENLIVDSEKRKALLEAATTVPTIAAKNAWALKWIENSVVSFATRLAAFVAVEGLFFSSSFAYIFFLKSQGKMNGLGFSNELIARDEGMHTAFASLLFSHLHFRPPSDLVHEMFKEAVDIEIRFAADALSGPIPGMTIHEMAEFIRFSADQLLRTLGYDPIYGDRNPFMFMTMISLPGRANFFEKQNSDYRLPRVDATAVRTGQW</sequence>
<dbReference type="GO" id="GO:0016491">
    <property type="term" value="F:oxidoreductase activity"/>
    <property type="evidence" value="ECO:0007669"/>
    <property type="project" value="InterPro"/>
</dbReference>